<feature type="compositionally biased region" description="Low complexity" evidence="1">
    <location>
        <begin position="164"/>
        <end position="174"/>
    </location>
</feature>
<evidence type="ECO:0000256" key="1">
    <source>
        <dbReference type="SAM" id="MobiDB-lite"/>
    </source>
</evidence>
<dbReference type="Pfam" id="PF18731">
    <property type="entry name" value="HEPN_Swt1"/>
    <property type="match status" value="1"/>
</dbReference>
<evidence type="ECO:0000313" key="3">
    <source>
        <dbReference type="EMBL" id="GAA2726857.1"/>
    </source>
</evidence>
<dbReference type="InterPro" id="IPR041650">
    <property type="entry name" value="HEPN_Swt1"/>
</dbReference>
<feature type="region of interest" description="Disordered" evidence="1">
    <location>
        <begin position="150"/>
        <end position="176"/>
    </location>
</feature>
<evidence type="ECO:0000259" key="2">
    <source>
        <dbReference type="Pfam" id="PF18731"/>
    </source>
</evidence>
<evidence type="ECO:0000313" key="4">
    <source>
        <dbReference type="Proteomes" id="UP001501842"/>
    </source>
</evidence>
<proteinExistence type="predicted"/>
<keyword evidence="4" id="KW-1185">Reference proteome</keyword>
<protein>
    <recommendedName>
        <fullName evidence="2">Swt1-like HEPN domain-containing protein</fullName>
    </recommendedName>
</protein>
<dbReference type="Proteomes" id="UP001501842">
    <property type="component" value="Unassembled WGS sequence"/>
</dbReference>
<accession>A0ABP6GN93</accession>
<feature type="domain" description="Swt1-like HEPN" evidence="2">
    <location>
        <begin position="10"/>
        <end position="118"/>
    </location>
</feature>
<comment type="caution">
    <text evidence="3">The sequence shown here is derived from an EMBL/GenBank/DDBJ whole genome shotgun (WGS) entry which is preliminary data.</text>
</comment>
<gene>
    <name evidence="3" type="ORF">GCM10010439_30840</name>
</gene>
<name>A0ABP6GN93_9ACTN</name>
<dbReference type="EMBL" id="BAAATZ010000012">
    <property type="protein sequence ID" value="GAA2726857.1"/>
    <property type="molecule type" value="Genomic_DNA"/>
</dbReference>
<organism evidence="3 4">
    <name type="scientific">Actinocorallia aurantiaca</name>
    <dbReference type="NCBI Taxonomy" id="46204"/>
    <lineage>
        <taxon>Bacteria</taxon>
        <taxon>Bacillati</taxon>
        <taxon>Actinomycetota</taxon>
        <taxon>Actinomycetes</taxon>
        <taxon>Streptosporangiales</taxon>
        <taxon>Thermomonosporaceae</taxon>
        <taxon>Actinocorallia</taxon>
    </lineage>
</organism>
<dbReference type="RefSeq" id="WP_344451060.1">
    <property type="nucleotide sequence ID" value="NZ_BAAATZ010000012.1"/>
</dbReference>
<reference evidence="4" key="1">
    <citation type="journal article" date="2019" name="Int. J. Syst. Evol. Microbiol.">
        <title>The Global Catalogue of Microorganisms (GCM) 10K type strain sequencing project: providing services to taxonomists for standard genome sequencing and annotation.</title>
        <authorList>
            <consortium name="The Broad Institute Genomics Platform"/>
            <consortium name="The Broad Institute Genome Sequencing Center for Infectious Disease"/>
            <person name="Wu L."/>
            <person name="Ma J."/>
        </authorList>
    </citation>
    <scope>NUCLEOTIDE SEQUENCE [LARGE SCALE GENOMIC DNA]</scope>
    <source>
        <strain evidence="4">JCM 8201</strain>
    </source>
</reference>
<sequence>MAGNEERLGRGLELVGRGLRPYVDRQMANRYGPGWLEERSARDSERLGKPVRHQLEDTRLLLTLLTEEEFFGEIIPAPGTELASDVIGIGDRLGFRPFRDAEAAQALRLMAQLLRLVGARDLSAETQALLLPPRPPQAEYEPPVSFEKKAERKRVPFGRKPKKAAPAAAPAKPAVKSAGRSLDSSQLRLAALVVGGLVLVALIQLYGPGESPDDPYKGDYADLPAGSELASHRGVELPDGHHLVLLDDAEHPRKGRHRGDLFASSGFLIAPDRRLSLLPENAKGSYRACLDAGSEESELPVERIAKGRGFCVTTDKGAVGLFTVTGIRQKPDRMVRFDLKVWKRPRPE</sequence>